<evidence type="ECO:0000313" key="2">
    <source>
        <dbReference type="EMBL" id="HIV74280.1"/>
    </source>
</evidence>
<gene>
    <name evidence="2" type="ORF">H9895_04275</name>
</gene>
<dbReference type="InterPro" id="IPR047801">
    <property type="entry name" value="Peptidase_C45"/>
</dbReference>
<keyword evidence="2" id="KW-0012">Acyltransferase</keyword>
<dbReference type="Proteomes" id="UP000823937">
    <property type="component" value="Unassembled WGS sequence"/>
</dbReference>
<evidence type="ECO:0000259" key="1">
    <source>
        <dbReference type="Pfam" id="PF03417"/>
    </source>
</evidence>
<dbReference type="NCBIfam" id="NF040521">
    <property type="entry name" value="C45_proenzyme"/>
    <property type="match status" value="1"/>
</dbReference>
<reference evidence="2" key="2">
    <citation type="submission" date="2021-04" db="EMBL/GenBank/DDBJ databases">
        <authorList>
            <person name="Gilroy R."/>
        </authorList>
    </citation>
    <scope>NUCLEOTIDE SEQUENCE</scope>
    <source>
        <strain evidence="2">CHK169-2315</strain>
    </source>
</reference>
<dbReference type="AlphaFoldDB" id="A0A9D1PKV6"/>
<reference evidence="2" key="1">
    <citation type="journal article" date="2021" name="PeerJ">
        <title>Extensive microbial diversity within the chicken gut microbiome revealed by metagenomics and culture.</title>
        <authorList>
            <person name="Gilroy R."/>
            <person name="Ravi A."/>
            <person name="Getino M."/>
            <person name="Pursley I."/>
            <person name="Horton D.L."/>
            <person name="Alikhan N.F."/>
            <person name="Baker D."/>
            <person name="Gharbi K."/>
            <person name="Hall N."/>
            <person name="Watson M."/>
            <person name="Adriaenssens E.M."/>
            <person name="Foster-Nyarko E."/>
            <person name="Jarju S."/>
            <person name="Secka A."/>
            <person name="Antonio M."/>
            <person name="Oren A."/>
            <person name="Chaudhuri R.R."/>
            <person name="La Ragione R."/>
            <person name="Hildebrand F."/>
            <person name="Pallen M.J."/>
        </authorList>
    </citation>
    <scope>NUCLEOTIDE SEQUENCE</scope>
    <source>
        <strain evidence="2">CHK169-2315</strain>
    </source>
</reference>
<keyword evidence="2" id="KW-0808">Transferase</keyword>
<dbReference type="PANTHER" id="PTHR34180:SF1">
    <property type="entry name" value="BETA-ALANYL-DOPAMINE_CARCININE HYDROLASE"/>
    <property type="match status" value="1"/>
</dbReference>
<dbReference type="GO" id="GO:0016746">
    <property type="term" value="F:acyltransferase activity"/>
    <property type="evidence" value="ECO:0007669"/>
    <property type="project" value="UniProtKB-KW"/>
</dbReference>
<protein>
    <submittedName>
        <fullName evidence="2">Acyl-CoA--6-aminopenicillanic acid acyltransferase</fullName>
    </submittedName>
</protein>
<dbReference type="Gene3D" id="3.60.60.10">
    <property type="entry name" value="Penicillin V Acylase, Chain A"/>
    <property type="match status" value="1"/>
</dbReference>
<dbReference type="EMBL" id="DXHX01000061">
    <property type="protein sequence ID" value="HIV74280.1"/>
    <property type="molecule type" value="Genomic_DNA"/>
</dbReference>
<evidence type="ECO:0000313" key="3">
    <source>
        <dbReference type="Proteomes" id="UP000823937"/>
    </source>
</evidence>
<name>A0A9D1PKV6_9BACI</name>
<feature type="domain" description="Peptidase C45 hydrolase" evidence="1">
    <location>
        <begin position="105"/>
        <end position="312"/>
    </location>
</feature>
<dbReference type="Pfam" id="PF03417">
    <property type="entry name" value="AAT"/>
    <property type="match status" value="1"/>
</dbReference>
<proteinExistence type="predicted"/>
<accession>A0A9D1PKV6</accession>
<dbReference type="SUPFAM" id="SSF56235">
    <property type="entry name" value="N-terminal nucleophile aminohydrolases (Ntn hydrolases)"/>
    <property type="match status" value="1"/>
</dbReference>
<dbReference type="InterPro" id="IPR029055">
    <property type="entry name" value="Ntn_hydrolases_N"/>
</dbReference>
<dbReference type="PANTHER" id="PTHR34180">
    <property type="entry name" value="PEPTIDASE C45"/>
    <property type="match status" value="1"/>
</dbReference>
<dbReference type="CDD" id="cd01935">
    <property type="entry name" value="Ntn_CGH_like"/>
    <property type="match status" value="1"/>
</dbReference>
<comment type="caution">
    <text evidence="2">The sequence shown here is derived from an EMBL/GenBank/DDBJ whole genome shotgun (WGS) entry which is preliminary data.</text>
</comment>
<dbReference type="InterPro" id="IPR047794">
    <property type="entry name" value="C45_proenzyme-like"/>
</dbReference>
<organism evidence="2 3">
    <name type="scientific">Candidatus Pseudogracilibacillus intestinigallinarum</name>
    <dbReference type="NCBI Taxonomy" id="2838742"/>
    <lineage>
        <taxon>Bacteria</taxon>
        <taxon>Bacillati</taxon>
        <taxon>Bacillota</taxon>
        <taxon>Bacilli</taxon>
        <taxon>Bacillales</taxon>
        <taxon>Bacillaceae</taxon>
        <taxon>Pseudogracilibacillus</taxon>
    </lineage>
</organism>
<sequence>MQKVYSDVIQFRGSHYDFGYRQGELLRHSLLIKNRMKQWLDKNPRRFLIDVPHYKHIISKHAPFIWDEMEGLAESLHMRMEDAVRQFGGYYLEYGRSGCSIFAQNNYFIRNYDNDPLSYEGRFVLYAPFDGGYATIGPSMQITGRTDGMNEHGLVMGYNFINRKHGDDGFMCNMIGRIILEQCATVDDAIQLLKEIPHRHSFSYVVKDAKQKETTIVEASPREVQVRIGNICTNHFTILTEENRYRMDDSIRRVKVLENEQHHAIDALEAYKLMNDTTTGIFSTNYGAWSGTLHTAIYYPDKLRIGFTIGGDRFPFIFHFKKWVHGEDVRVKRINGLLLAKDPFINMVEL</sequence>
<dbReference type="InterPro" id="IPR005079">
    <property type="entry name" value="Peptidase_C45_hydrolase"/>
</dbReference>